<dbReference type="PIRSF" id="PIRSF018249">
    <property type="entry name" value="MyrA_prd"/>
    <property type="match status" value="1"/>
</dbReference>
<dbReference type="Gene3D" id="3.40.50.150">
    <property type="entry name" value="Vaccinia Virus protein VP39"/>
    <property type="match status" value="1"/>
</dbReference>
<evidence type="ECO:0000256" key="2">
    <source>
        <dbReference type="PIRSR" id="PIRSR018249-2"/>
    </source>
</evidence>
<evidence type="ECO:0000313" key="6">
    <source>
        <dbReference type="Proteomes" id="UP000199475"/>
    </source>
</evidence>
<feature type="binding site" evidence="2">
    <location>
        <position position="72"/>
    </location>
    <ligand>
        <name>S-adenosyl-L-methionine</name>
        <dbReference type="ChEBI" id="CHEBI:59789"/>
    </ligand>
</feature>
<keyword evidence="6" id="KW-1185">Reference proteome</keyword>
<feature type="binding site" evidence="1">
    <location>
        <position position="16"/>
    </location>
    <ligand>
        <name>Zn(2+)</name>
        <dbReference type="ChEBI" id="CHEBI:29105"/>
    </ligand>
</feature>
<accession>A0A1G9LMJ6</accession>
<evidence type="ECO:0000259" key="4">
    <source>
        <dbReference type="Pfam" id="PF21302"/>
    </source>
</evidence>
<keyword evidence="5" id="KW-0808">Transferase</keyword>
<feature type="binding site" evidence="2">
    <location>
        <position position="182"/>
    </location>
    <ligand>
        <name>S-adenosyl-L-methionine</name>
        <dbReference type="ChEBI" id="CHEBI:59789"/>
    </ligand>
</feature>
<dbReference type="InterPro" id="IPR029063">
    <property type="entry name" value="SAM-dependent_MTases_sf"/>
</dbReference>
<dbReference type="Pfam" id="PF13649">
    <property type="entry name" value="Methyltransf_25"/>
    <property type="match status" value="1"/>
</dbReference>
<dbReference type="GO" id="GO:0032259">
    <property type="term" value="P:methylation"/>
    <property type="evidence" value="ECO:0007669"/>
    <property type="project" value="UniProtKB-KW"/>
</dbReference>
<dbReference type="GO" id="GO:0008168">
    <property type="term" value="F:methyltransferase activity"/>
    <property type="evidence" value="ECO:0007669"/>
    <property type="project" value="UniProtKB-KW"/>
</dbReference>
<protein>
    <submittedName>
        <fullName evidence="5">23S rRNA (Guanine745-N1)-methyltransferase</fullName>
    </submittedName>
</protein>
<dbReference type="RefSeq" id="WP_093252037.1">
    <property type="nucleotide sequence ID" value="NZ_FNGP01000004.1"/>
</dbReference>
<feature type="binding site" evidence="1">
    <location>
        <position position="33"/>
    </location>
    <ligand>
        <name>Zn(2+)</name>
        <dbReference type="ChEBI" id="CHEBI:29105"/>
    </ligand>
</feature>
<keyword evidence="1" id="KW-0862">Zinc</keyword>
<dbReference type="AlphaFoldDB" id="A0A1G9LMJ6"/>
<reference evidence="5 6" key="1">
    <citation type="submission" date="2016-10" db="EMBL/GenBank/DDBJ databases">
        <authorList>
            <person name="de Groot N.N."/>
        </authorList>
    </citation>
    <scope>NUCLEOTIDE SEQUENCE [LARGE SCALE GENOMIC DNA]</scope>
    <source>
        <strain evidence="5 6">CGMCC 1.9159</strain>
    </source>
</reference>
<feature type="binding site" evidence="1">
    <location>
        <position position="29"/>
    </location>
    <ligand>
        <name>Zn(2+)</name>
        <dbReference type="ChEBI" id="CHEBI:29105"/>
    </ligand>
</feature>
<keyword evidence="1" id="KW-0479">Metal-binding</keyword>
<evidence type="ECO:0000256" key="1">
    <source>
        <dbReference type="PIRSR" id="PIRSR018249-1"/>
    </source>
</evidence>
<organism evidence="5 6">
    <name type="scientific">Tessaracoccus oleiagri</name>
    <dbReference type="NCBI Taxonomy" id="686624"/>
    <lineage>
        <taxon>Bacteria</taxon>
        <taxon>Bacillati</taxon>
        <taxon>Actinomycetota</taxon>
        <taxon>Actinomycetes</taxon>
        <taxon>Propionibacteriales</taxon>
        <taxon>Propionibacteriaceae</taxon>
        <taxon>Tessaracoccus</taxon>
    </lineage>
</organism>
<dbReference type="GO" id="GO:0046872">
    <property type="term" value="F:metal ion binding"/>
    <property type="evidence" value="ECO:0007669"/>
    <property type="project" value="UniProtKB-KW"/>
</dbReference>
<name>A0A1G9LMJ6_9ACTN</name>
<dbReference type="EMBL" id="FNGP01000004">
    <property type="protein sequence ID" value="SDL63259.1"/>
    <property type="molecule type" value="Genomic_DNA"/>
</dbReference>
<evidence type="ECO:0000313" key="5">
    <source>
        <dbReference type="EMBL" id="SDL63259.1"/>
    </source>
</evidence>
<proteinExistence type="predicted"/>
<feature type="binding site" evidence="1">
    <location>
        <position position="13"/>
    </location>
    <ligand>
        <name>Zn(2+)</name>
        <dbReference type="ChEBI" id="CHEBI:29105"/>
    </ligand>
</feature>
<dbReference type="Proteomes" id="UP000199475">
    <property type="component" value="Unassembled WGS sequence"/>
</dbReference>
<gene>
    <name evidence="5" type="ORF">SAMN04488242_2189</name>
</gene>
<dbReference type="STRING" id="686624.SAMN04488242_2189"/>
<dbReference type="InterPro" id="IPR041698">
    <property type="entry name" value="Methyltransf_25"/>
</dbReference>
<sequence length="267" mass="27964">MSALAAVVDWLRCPHCAAALHLDGSSLRCSQGHAFDVARQGYVNLLGRAAPRNADTAEMVAARDRFLRAGHYSPIADAVADELRGARRVLEAGAGTGHYLAHALGADALGLAADVSVAAARRAARTHPRVAAIVADTWSGLPVADGAVDAVLCVFAPRNPGEFRRVLDDCGRIVVVVPEPGHLAELRQAHGLLDVPDDKADRVASALGGEARRRHVRFRLDLDAEAATDLVAMGPNAFHASPRLAASSVTVDVSVLTITGPGRSPLR</sequence>
<feature type="domain" description="23S rRNA (guanine(745)-N(1))-methyltransferase N-terminal" evidence="4">
    <location>
        <begin position="12"/>
        <end position="46"/>
    </location>
</feature>
<dbReference type="InterPro" id="IPR016718">
    <property type="entry name" value="rRNA_m1G-MeTrfase_A_prd"/>
</dbReference>
<dbReference type="Pfam" id="PF21302">
    <property type="entry name" value="Zn_ribbon_RlmA"/>
    <property type="match status" value="1"/>
</dbReference>
<keyword evidence="2" id="KW-0949">S-adenosyl-L-methionine</keyword>
<dbReference type="OrthoDB" id="108476at2"/>
<feature type="binding site" evidence="2">
    <location>
        <begin position="96"/>
        <end position="97"/>
    </location>
    <ligand>
        <name>S-adenosyl-L-methionine</name>
        <dbReference type="ChEBI" id="CHEBI:59789"/>
    </ligand>
</feature>
<evidence type="ECO:0000259" key="3">
    <source>
        <dbReference type="Pfam" id="PF13649"/>
    </source>
</evidence>
<dbReference type="SUPFAM" id="SSF53335">
    <property type="entry name" value="S-adenosyl-L-methionine-dependent methyltransferases"/>
    <property type="match status" value="1"/>
</dbReference>
<dbReference type="InterPro" id="IPR048647">
    <property type="entry name" value="RlmA_N"/>
</dbReference>
<feature type="domain" description="Methyltransferase" evidence="3">
    <location>
        <begin position="89"/>
        <end position="173"/>
    </location>
</feature>
<keyword evidence="5" id="KW-0489">Methyltransferase</keyword>